<name>A0A369JRX2_HYPMA</name>
<dbReference type="Proteomes" id="UP000076154">
    <property type="component" value="Unassembled WGS sequence"/>
</dbReference>
<gene>
    <name evidence="1" type="ORF">Hypma_009148</name>
</gene>
<dbReference type="InterPro" id="IPR032675">
    <property type="entry name" value="LRR_dom_sf"/>
</dbReference>
<dbReference type="EMBL" id="LUEZ02000046">
    <property type="protein sequence ID" value="RDB23307.1"/>
    <property type="molecule type" value="Genomic_DNA"/>
</dbReference>
<comment type="caution">
    <text evidence="1">The sequence shown here is derived from an EMBL/GenBank/DDBJ whole genome shotgun (WGS) entry which is preliminary data.</text>
</comment>
<proteinExistence type="predicted"/>
<dbReference type="AlphaFoldDB" id="A0A369JRX2"/>
<sequence length="487" mass="54080">MNASVEQPSEAPSTHWFSHSKYEGPGHSASATGCMISIVLDASARHDFRGIRLVIVYEESEQLKKSIADCTLPQIHGIRQSGTPISYRNILSQRSENIRNGRHLLENGDDSALPLCTVVFELVGGTTMIPGSLTAPRVTVTLVLWPVISVKRPLRLAYDRVHACTPDSSSFHVVLTSSLSFRDLGRHRQVTAGILAHSIRVLRISDRTRSPALPPSILRAIVESALRDKAPGWRITLLSFGLVCKSWSYVLDLFFGGVFLNDRGDNADVRQVASSLEQNPERAKLLRRLSPRSSEPTKVTLRGLAKLEDLYLQKGNISGPQLLRFVTTPPSPLRSLDLQNVQGFSNHHLLHFLMATANTLTTLTIHKSHIPRLTEDEEYALDAVMPKMRCLREATVDAGIASALAIARKSREETWRKGSSRNSISIEFSGDVSLESVGNAMEVTSWDFISATWPNVPNWDDDLRKKISAAAQARSIEFHCFKLHLWT</sequence>
<keyword evidence="2" id="KW-1185">Reference proteome</keyword>
<accession>A0A369JRX2</accession>
<dbReference type="InParanoid" id="A0A369JRX2"/>
<reference evidence="1" key="1">
    <citation type="submission" date="2018-04" db="EMBL/GenBank/DDBJ databases">
        <title>Whole genome sequencing of Hypsizygus marmoreus.</title>
        <authorList>
            <person name="Choi I.-G."/>
            <person name="Min B."/>
            <person name="Kim J.-G."/>
            <person name="Kim S."/>
            <person name="Oh Y.-L."/>
            <person name="Kong W.-S."/>
            <person name="Park H."/>
            <person name="Jeong J."/>
            <person name="Song E.-S."/>
        </authorList>
    </citation>
    <scope>NUCLEOTIDE SEQUENCE [LARGE SCALE GENOMIC DNA]</scope>
    <source>
        <strain evidence="1">51987-8</strain>
    </source>
</reference>
<dbReference type="Gene3D" id="3.80.10.10">
    <property type="entry name" value="Ribonuclease Inhibitor"/>
    <property type="match status" value="1"/>
</dbReference>
<protein>
    <submittedName>
        <fullName evidence="1">Uncharacterized protein</fullName>
    </submittedName>
</protein>
<dbReference type="OrthoDB" id="2994853at2759"/>
<organism evidence="1 2">
    <name type="scientific">Hypsizygus marmoreus</name>
    <name type="common">White beech mushroom</name>
    <name type="synonym">Agaricus marmoreus</name>
    <dbReference type="NCBI Taxonomy" id="39966"/>
    <lineage>
        <taxon>Eukaryota</taxon>
        <taxon>Fungi</taxon>
        <taxon>Dikarya</taxon>
        <taxon>Basidiomycota</taxon>
        <taxon>Agaricomycotina</taxon>
        <taxon>Agaricomycetes</taxon>
        <taxon>Agaricomycetidae</taxon>
        <taxon>Agaricales</taxon>
        <taxon>Tricholomatineae</taxon>
        <taxon>Lyophyllaceae</taxon>
        <taxon>Hypsizygus</taxon>
    </lineage>
</organism>
<evidence type="ECO:0000313" key="2">
    <source>
        <dbReference type="Proteomes" id="UP000076154"/>
    </source>
</evidence>
<evidence type="ECO:0000313" key="1">
    <source>
        <dbReference type="EMBL" id="RDB23307.1"/>
    </source>
</evidence>